<name>A0ABZ1H9T4_STRPH</name>
<dbReference type="PANTHER" id="PTHR36222">
    <property type="entry name" value="SERINE PROTEASE INHIBITOR RV3364C"/>
    <property type="match status" value="1"/>
</dbReference>
<dbReference type="SUPFAM" id="SSF103196">
    <property type="entry name" value="Roadblock/LC7 domain"/>
    <property type="match status" value="1"/>
</dbReference>
<evidence type="ECO:0000259" key="1">
    <source>
        <dbReference type="SMART" id="SM00960"/>
    </source>
</evidence>
<dbReference type="RefSeq" id="WP_326728113.1">
    <property type="nucleotide sequence ID" value="NZ_CP108011.1"/>
</dbReference>
<dbReference type="Proteomes" id="UP001340816">
    <property type="component" value="Chromosome"/>
</dbReference>
<sequence length="138" mass="14140">MSDTSTDKVGLDWLLSNLVDTVPLASGAAVASSDGMLKYFYGIDKNDADRLGALATGAFSLCGNVSSFFPDAEGASGIQVLLETTAGLLFAARVGDNSVLAVLGQRGVDVGQVGYEMRMLSKRAAPILGTPVRPAVAG</sequence>
<evidence type="ECO:0000313" key="3">
    <source>
        <dbReference type="Proteomes" id="UP001340816"/>
    </source>
</evidence>
<feature type="domain" description="Roadblock/LAMTOR2" evidence="1">
    <location>
        <begin position="12"/>
        <end position="104"/>
    </location>
</feature>
<dbReference type="Pfam" id="PF03259">
    <property type="entry name" value="Robl_LC7"/>
    <property type="match status" value="1"/>
</dbReference>
<dbReference type="SMART" id="SM00960">
    <property type="entry name" value="Robl_LC7"/>
    <property type="match status" value="1"/>
</dbReference>
<reference evidence="2 3" key="1">
    <citation type="submission" date="2022-10" db="EMBL/GenBank/DDBJ databases">
        <title>The complete genomes of actinobacterial strains from the NBC collection.</title>
        <authorList>
            <person name="Joergensen T.S."/>
            <person name="Alvarez Arevalo M."/>
            <person name="Sterndorff E.B."/>
            <person name="Faurdal D."/>
            <person name="Vuksanovic O."/>
            <person name="Mourched A.-S."/>
            <person name="Charusanti P."/>
            <person name="Shaw S."/>
            <person name="Blin K."/>
            <person name="Weber T."/>
        </authorList>
    </citation>
    <scope>NUCLEOTIDE SEQUENCE [LARGE SCALE GENOMIC DNA]</scope>
    <source>
        <strain evidence="2 3">NBC 01752</strain>
    </source>
</reference>
<proteinExistence type="predicted"/>
<keyword evidence="3" id="KW-1185">Reference proteome</keyword>
<dbReference type="Gene3D" id="3.30.450.30">
    <property type="entry name" value="Dynein light chain 2a, cytoplasmic"/>
    <property type="match status" value="1"/>
</dbReference>
<dbReference type="InterPro" id="IPR004942">
    <property type="entry name" value="Roadblock/LAMTOR2_dom"/>
</dbReference>
<dbReference type="EMBL" id="CP109135">
    <property type="protein sequence ID" value="WSD14306.1"/>
    <property type="molecule type" value="Genomic_DNA"/>
</dbReference>
<dbReference type="PANTHER" id="PTHR36222:SF1">
    <property type="entry name" value="SERINE PROTEASE INHIBITOR RV3364C"/>
    <property type="match status" value="1"/>
</dbReference>
<accession>A0ABZ1H9T4</accession>
<organism evidence="2 3">
    <name type="scientific">Streptomyces phaeochromogenes</name>
    <dbReference type="NCBI Taxonomy" id="1923"/>
    <lineage>
        <taxon>Bacteria</taxon>
        <taxon>Bacillati</taxon>
        <taxon>Actinomycetota</taxon>
        <taxon>Actinomycetes</taxon>
        <taxon>Kitasatosporales</taxon>
        <taxon>Streptomycetaceae</taxon>
        <taxon>Streptomyces</taxon>
        <taxon>Streptomyces phaeochromogenes group</taxon>
    </lineage>
</organism>
<protein>
    <submittedName>
        <fullName evidence="2">Roadblock/LC7 domain-containing protein</fullName>
    </submittedName>
</protein>
<dbReference type="InterPro" id="IPR053141">
    <property type="entry name" value="Mycobact_SerProt_Inhib_Rv3364c"/>
</dbReference>
<evidence type="ECO:0000313" key="2">
    <source>
        <dbReference type="EMBL" id="WSD14306.1"/>
    </source>
</evidence>
<gene>
    <name evidence="2" type="ORF">OHB35_14225</name>
</gene>